<proteinExistence type="predicted"/>
<keyword evidence="1" id="KW-0812">Transmembrane</keyword>
<sequence length="122" mass="13755">MRLHIKSLIISLLLLITELLIAQTSGFIRHTFGDYLVVILLYYVLKSFFNLPPKTIAIAVLLISYTIETLQYFNFVKLIGLSNSKIANIMIGNTFSISDLIAYTLGVITVYSIEKKLGTKNH</sequence>
<reference evidence="2 3" key="1">
    <citation type="submission" date="2019-09" db="EMBL/GenBank/DDBJ databases">
        <authorList>
            <person name="Cao W.R."/>
        </authorList>
    </citation>
    <scope>NUCLEOTIDE SEQUENCE [LARGE SCALE GENOMIC DNA]</scope>
    <source>
        <strain evidence="3">a4</strain>
    </source>
</reference>
<feature type="transmembrane region" description="Helical" evidence="1">
    <location>
        <begin position="56"/>
        <end position="75"/>
    </location>
</feature>
<evidence type="ECO:0000313" key="3">
    <source>
        <dbReference type="Proteomes" id="UP000467305"/>
    </source>
</evidence>
<organism evidence="2 3">
    <name type="scientific">Tenacibaculum aiptasiae</name>
    <dbReference type="NCBI Taxonomy" id="426481"/>
    <lineage>
        <taxon>Bacteria</taxon>
        <taxon>Pseudomonadati</taxon>
        <taxon>Bacteroidota</taxon>
        <taxon>Flavobacteriia</taxon>
        <taxon>Flavobacteriales</taxon>
        <taxon>Flavobacteriaceae</taxon>
        <taxon>Tenacibaculum</taxon>
    </lineage>
</organism>
<keyword evidence="1" id="KW-1133">Transmembrane helix</keyword>
<dbReference type="Proteomes" id="UP000467305">
    <property type="component" value="Unassembled WGS sequence"/>
</dbReference>
<dbReference type="Pfam" id="PF10990">
    <property type="entry name" value="DUF2809"/>
    <property type="match status" value="1"/>
</dbReference>
<evidence type="ECO:0000313" key="2">
    <source>
        <dbReference type="EMBL" id="KAB1155248.1"/>
    </source>
</evidence>
<accession>A0A7J5ACQ2</accession>
<evidence type="ECO:0000256" key="1">
    <source>
        <dbReference type="SAM" id="Phobius"/>
    </source>
</evidence>
<feature type="transmembrane region" description="Helical" evidence="1">
    <location>
        <begin position="95"/>
        <end position="113"/>
    </location>
</feature>
<keyword evidence="1" id="KW-0472">Membrane</keyword>
<protein>
    <submittedName>
        <fullName evidence="2">DUF2809 domain-containing protein</fullName>
    </submittedName>
</protein>
<comment type="caution">
    <text evidence="2">The sequence shown here is derived from an EMBL/GenBank/DDBJ whole genome shotgun (WGS) entry which is preliminary data.</text>
</comment>
<dbReference type="RefSeq" id="WP_150900358.1">
    <property type="nucleotide sequence ID" value="NZ_WAAU01000024.1"/>
</dbReference>
<name>A0A7J5ACQ2_9FLAO</name>
<keyword evidence="3" id="KW-1185">Reference proteome</keyword>
<dbReference type="OrthoDB" id="5360192at2"/>
<gene>
    <name evidence="2" type="ORF">F7018_12275</name>
</gene>
<dbReference type="InterPro" id="IPR021257">
    <property type="entry name" value="DUF2809"/>
</dbReference>
<dbReference type="AlphaFoldDB" id="A0A7J5ACQ2"/>
<dbReference type="EMBL" id="WAAU01000024">
    <property type="protein sequence ID" value="KAB1155248.1"/>
    <property type="molecule type" value="Genomic_DNA"/>
</dbReference>